<name>A0ABQ9VNQ3_SAGOE</name>
<protein>
    <submittedName>
        <fullName evidence="2">Uncharacterized protein</fullName>
    </submittedName>
</protein>
<evidence type="ECO:0000313" key="3">
    <source>
        <dbReference type="Proteomes" id="UP001266305"/>
    </source>
</evidence>
<feature type="transmembrane region" description="Helical" evidence="1">
    <location>
        <begin position="94"/>
        <end position="111"/>
    </location>
</feature>
<sequence>MMCKGLQRSKLKRFGSDAEFTHRKDPVAFTECKVLGGPLLFPPENPESTGTPGGRSHRSLWLLLSADFLAGAGFCCWILYSLQSTLGILDNKGLMVFLISFISSVFCGHLGKLELDAVTLAIANQVQLPGSRWGMHQTSCDTTPWFGGTALGSPKLQGLLLTLVKVINVTGVSVGFGLSSACDTLISQVNGSGHTLTVTSDTFSPV</sequence>
<accession>A0ABQ9VNQ3</accession>
<comment type="caution">
    <text evidence="2">The sequence shown here is derived from an EMBL/GenBank/DDBJ whole genome shotgun (WGS) entry which is preliminary data.</text>
</comment>
<keyword evidence="3" id="KW-1185">Reference proteome</keyword>
<dbReference type="Proteomes" id="UP001266305">
    <property type="component" value="Unassembled WGS sequence"/>
</dbReference>
<evidence type="ECO:0000313" key="2">
    <source>
        <dbReference type="EMBL" id="KAK2111016.1"/>
    </source>
</evidence>
<proteinExistence type="predicted"/>
<keyword evidence="1" id="KW-1133">Transmembrane helix</keyword>
<gene>
    <name evidence="2" type="ORF">P7K49_010762</name>
</gene>
<organism evidence="2 3">
    <name type="scientific">Saguinus oedipus</name>
    <name type="common">Cotton-top tamarin</name>
    <name type="synonym">Oedipomidas oedipus</name>
    <dbReference type="NCBI Taxonomy" id="9490"/>
    <lineage>
        <taxon>Eukaryota</taxon>
        <taxon>Metazoa</taxon>
        <taxon>Chordata</taxon>
        <taxon>Craniata</taxon>
        <taxon>Vertebrata</taxon>
        <taxon>Euteleostomi</taxon>
        <taxon>Mammalia</taxon>
        <taxon>Eutheria</taxon>
        <taxon>Euarchontoglires</taxon>
        <taxon>Primates</taxon>
        <taxon>Haplorrhini</taxon>
        <taxon>Platyrrhini</taxon>
        <taxon>Cebidae</taxon>
        <taxon>Callitrichinae</taxon>
        <taxon>Saguinus</taxon>
    </lineage>
</organism>
<keyword evidence="1" id="KW-0472">Membrane</keyword>
<evidence type="ECO:0000256" key="1">
    <source>
        <dbReference type="SAM" id="Phobius"/>
    </source>
</evidence>
<dbReference type="EMBL" id="JASSZA010000005">
    <property type="protein sequence ID" value="KAK2111016.1"/>
    <property type="molecule type" value="Genomic_DNA"/>
</dbReference>
<feature type="transmembrane region" description="Helical" evidence="1">
    <location>
        <begin position="60"/>
        <end position="82"/>
    </location>
</feature>
<keyword evidence="1" id="KW-0812">Transmembrane</keyword>
<reference evidence="2 3" key="1">
    <citation type="submission" date="2023-05" db="EMBL/GenBank/DDBJ databases">
        <title>B98-5 Cell Line De Novo Hybrid Assembly: An Optical Mapping Approach.</title>
        <authorList>
            <person name="Kananen K."/>
            <person name="Auerbach J.A."/>
            <person name="Kautto E."/>
            <person name="Blachly J.S."/>
        </authorList>
    </citation>
    <scope>NUCLEOTIDE SEQUENCE [LARGE SCALE GENOMIC DNA]</scope>
    <source>
        <strain evidence="2">B95-8</strain>
        <tissue evidence="2">Cell line</tissue>
    </source>
</reference>